<evidence type="ECO:0000256" key="3">
    <source>
        <dbReference type="ARBA" id="ARBA00022598"/>
    </source>
</evidence>
<dbReference type="Pfam" id="PF08264">
    <property type="entry name" value="Anticodon_1"/>
    <property type="match status" value="1"/>
</dbReference>
<accession>F7WZ38</accession>
<dbReference type="HOGENOM" id="CLU_001493_7_0_6"/>
<dbReference type="Pfam" id="PF00133">
    <property type="entry name" value="tRNA-synt_1"/>
    <property type="match status" value="1"/>
</dbReference>
<dbReference type="SUPFAM" id="SSF47323">
    <property type="entry name" value="Anticodon-binding domain of a subclass of class I aminoacyl-tRNA synthetases"/>
    <property type="match status" value="1"/>
</dbReference>
<dbReference type="InterPro" id="IPR001412">
    <property type="entry name" value="aa-tRNA-synth_I_CS"/>
</dbReference>
<dbReference type="KEGG" id="baj:BCTU_097"/>
<dbReference type="PANTHER" id="PTHR42765:SF1">
    <property type="entry name" value="ISOLEUCINE--TRNA LIGASE, MITOCHONDRIAL"/>
    <property type="match status" value="1"/>
</dbReference>
<evidence type="ECO:0000259" key="12">
    <source>
        <dbReference type="Pfam" id="PF08264"/>
    </source>
</evidence>
<evidence type="ECO:0000313" key="14">
    <source>
        <dbReference type="Proteomes" id="UP000006811"/>
    </source>
</evidence>
<dbReference type="GO" id="GO:0005524">
    <property type="term" value="F:ATP binding"/>
    <property type="evidence" value="ECO:0007669"/>
    <property type="project" value="UniProtKB-UniRule"/>
</dbReference>
<feature type="binding site" evidence="10">
    <location>
        <position position="576"/>
    </location>
    <ligand>
        <name>L-isoleucyl-5'-AMP</name>
        <dbReference type="ChEBI" id="CHEBI:178002"/>
    </ligand>
</feature>
<keyword evidence="10" id="KW-0479">Metal-binding</keyword>
<keyword evidence="14" id="KW-1185">Reference proteome</keyword>
<feature type="domain" description="Aminoacyl-tRNA synthetase class Ia" evidence="11">
    <location>
        <begin position="34"/>
        <end position="656"/>
    </location>
</feature>
<evidence type="ECO:0000256" key="10">
    <source>
        <dbReference type="HAMAP-Rule" id="MF_02002"/>
    </source>
</evidence>
<feature type="short sequence motif" description="'KMSKS' region" evidence="10">
    <location>
        <begin position="617"/>
        <end position="621"/>
    </location>
</feature>
<dbReference type="InterPro" id="IPR033708">
    <property type="entry name" value="Anticodon_Ile_BEm"/>
</dbReference>
<proteinExistence type="inferred from homology"/>
<evidence type="ECO:0000256" key="6">
    <source>
        <dbReference type="ARBA" id="ARBA00022917"/>
    </source>
</evidence>
<dbReference type="eggNOG" id="COG0060">
    <property type="taxonomic scope" value="Bacteria"/>
</dbReference>
<protein>
    <recommendedName>
        <fullName evidence="10">Isoleucine--tRNA ligase</fullName>
        <ecNumber evidence="10">6.1.1.5</ecNumber>
    </recommendedName>
    <alternativeName>
        <fullName evidence="10">Isoleucyl-tRNA synthetase</fullName>
        <shortName evidence="10">IleRS</shortName>
    </alternativeName>
</protein>
<dbReference type="GO" id="GO:0000049">
    <property type="term" value="F:tRNA binding"/>
    <property type="evidence" value="ECO:0007669"/>
    <property type="project" value="InterPro"/>
</dbReference>
<comment type="function">
    <text evidence="8 10">Catalyzes the attachment of isoleucine to tRNA(Ile). As IleRS can inadvertently accommodate and process structurally similar amino acids such as valine, to avoid such errors it has two additional distinct tRNA(Ile)-dependent editing activities. One activity is designated as 'pretransfer' editing and involves the hydrolysis of activated Val-AMP. The other activity is designated 'posttransfer' editing and involves deacylation of mischarged Val-tRNA(Ile).</text>
</comment>
<evidence type="ECO:0000256" key="4">
    <source>
        <dbReference type="ARBA" id="ARBA00022741"/>
    </source>
</evidence>
<dbReference type="PANTHER" id="PTHR42765">
    <property type="entry name" value="SOLEUCYL-TRNA SYNTHETASE"/>
    <property type="match status" value="1"/>
</dbReference>
<comment type="subunit">
    <text evidence="10">Monomer.</text>
</comment>
<keyword evidence="6 10" id="KW-0648">Protein biosynthesis</keyword>
<dbReference type="AlphaFoldDB" id="F7WZ38"/>
<feature type="short sequence motif" description="'HIGH' region" evidence="10">
    <location>
        <begin position="65"/>
        <end position="75"/>
    </location>
</feature>
<comment type="similarity">
    <text evidence="1 10">Belongs to the class-I aminoacyl-tRNA synthetase family. IleS type 1 subfamily.</text>
</comment>
<dbReference type="SUPFAM" id="SSF50677">
    <property type="entry name" value="ValRS/IleRS/LeuRS editing domain"/>
    <property type="match status" value="1"/>
</dbReference>
<feature type="binding site" evidence="10">
    <location>
        <position position="919"/>
    </location>
    <ligand>
        <name>Zn(2+)</name>
        <dbReference type="ChEBI" id="CHEBI:29105"/>
    </ligand>
</feature>
<dbReference type="InterPro" id="IPR050081">
    <property type="entry name" value="Ile-tRNA_ligase"/>
</dbReference>
<dbReference type="NCBIfam" id="TIGR00392">
    <property type="entry name" value="ileS"/>
    <property type="match status" value="1"/>
</dbReference>
<organism evidence="13 14">
    <name type="scientific">Buchnera aphidicola</name>
    <name type="common">Cinara tujafilina</name>
    <dbReference type="NCBI Taxonomy" id="261317"/>
    <lineage>
        <taxon>Bacteria</taxon>
        <taxon>Pseudomonadati</taxon>
        <taxon>Pseudomonadota</taxon>
        <taxon>Gammaproteobacteria</taxon>
        <taxon>Enterobacterales</taxon>
        <taxon>Erwiniaceae</taxon>
        <taxon>Buchnera</taxon>
    </lineage>
</organism>
<keyword evidence="5 10" id="KW-0067">ATP-binding</keyword>
<dbReference type="FunFam" id="3.40.50.620:FF:000092">
    <property type="entry name" value="Isoleucine--tRNA ligase"/>
    <property type="match status" value="1"/>
</dbReference>
<dbReference type="PROSITE" id="PS00178">
    <property type="entry name" value="AA_TRNA_LIGASE_I"/>
    <property type="match status" value="1"/>
</dbReference>
<dbReference type="Gene3D" id="3.40.50.620">
    <property type="entry name" value="HUPs"/>
    <property type="match status" value="2"/>
</dbReference>
<keyword evidence="3 10" id="KW-0436">Ligase</keyword>
<dbReference type="EC" id="6.1.1.5" evidence="10"/>
<comment type="domain">
    <text evidence="10">IleRS has two distinct active sites: one for aminoacylation and one for editing. The misactivated valine is translocated from the active site to the editing site, which sterically excludes the correctly activated isoleucine. The single editing site contains two valyl binding pockets, one specific for each substrate (Val-AMP or Val-tRNA(Ile)).</text>
</comment>
<evidence type="ECO:0000313" key="13">
    <source>
        <dbReference type="EMBL" id="AEH39688.1"/>
    </source>
</evidence>
<dbReference type="EMBL" id="CP001817">
    <property type="protein sequence ID" value="AEH39688.1"/>
    <property type="molecule type" value="Genomic_DNA"/>
</dbReference>
<keyword evidence="4 10" id="KW-0547">Nucleotide-binding</keyword>
<evidence type="ECO:0000256" key="2">
    <source>
        <dbReference type="ARBA" id="ARBA00022490"/>
    </source>
</evidence>
<evidence type="ECO:0000259" key="11">
    <source>
        <dbReference type="Pfam" id="PF00133"/>
    </source>
</evidence>
<dbReference type="STRING" id="261317.BCTU_097"/>
<dbReference type="GO" id="GO:0004822">
    <property type="term" value="F:isoleucine-tRNA ligase activity"/>
    <property type="evidence" value="ECO:0007669"/>
    <property type="project" value="UniProtKB-UniRule"/>
</dbReference>
<gene>
    <name evidence="10 13" type="primary">ileS</name>
    <name evidence="13" type="ORF">BCTU_097</name>
</gene>
<evidence type="ECO:0000256" key="5">
    <source>
        <dbReference type="ARBA" id="ARBA00022840"/>
    </source>
</evidence>
<feature type="domain" description="Methionyl/Valyl/Leucyl/Isoleucyl-tRNA synthetase anticodon-binding" evidence="12">
    <location>
        <begin position="700"/>
        <end position="856"/>
    </location>
</feature>
<name>F7WZ38_9GAMM</name>
<comment type="subcellular location">
    <subcellularLocation>
        <location evidence="10">Cytoplasm</location>
    </subcellularLocation>
</comment>
<keyword evidence="7 10" id="KW-0030">Aminoacyl-tRNA synthetase</keyword>
<evidence type="ECO:0000256" key="1">
    <source>
        <dbReference type="ARBA" id="ARBA00006887"/>
    </source>
</evidence>
<feature type="binding site" evidence="10">
    <location>
        <position position="936"/>
    </location>
    <ligand>
        <name>Zn(2+)</name>
        <dbReference type="ChEBI" id="CHEBI:29105"/>
    </ligand>
</feature>
<dbReference type="InterPro" id="IPR002300">
    <property type="entry name" value="aa-tRNA-synth_Ia"/>
</dbReference>
<evidence type="ECO:0000256" key="8">
    <source>
        <dbReference type="ARBA" id="ARBA00025217"/>
    </source>
</evidence>
<evidence type="ECO:0000256" key="9">
    <source>
        <dbReference type="ARBA" id="ARBA00048359"/>
    </source>
</evidence>
<dbReference type="Proteomes" id="UP000006811">
    <property type="component" value="Chromosome"/>
</dbReference>
<dbReference type="CDD" id="cd07960">
    <property type="entry name" value="Anticodon_Ia_Ile_BEm"/>
    <property type="match status" value="1"/>
</dbReference>
<dbReference type="InterPro" id="IPR014729">
    <property type="entry name" value="Rossmann-like_a/b/a_fold"/>
</dbReference>
<dbReference type="GO" id="GO:0002161">
    <property type="term" value="F:aminoacyl-tRNA deacylase activity"/>
    <property type="evidence" value="ECO:0007669"/>
    <property type="project" value="InterPro"/>
</dbReference>
<comment type="cofactor">
    <cofactor evidence="10">
        <name>Zn(2+)</name>
        <dbReference type="ChEBI" id="CHEBI:29105"/>
    </cofactor>
    <text evidence="10">Binds 1 zinc ion per subunit.</text>
</comment>
<dbReference type="PRINTS" id="PR00984">
    <property type="entry name" value="TRNASYNTHILE"/>
</dbReference>
<reference evidence="13 14" key="1">
    <citation type="journal article" date="2011" name="Appl. Environ. Microbiol.">
        <title>The genome of Buchnera aphidicola from the aphid Cinara tujafilina provides new clues about the evolutionary history of metabolic losses in bacterial endosymbionts.</title>
        <authorList>
            <person name="Lamelas A."/>
            <person name="Gosalbes M.J."/>
            <person name="Moya A."/>
            <person name="Latorre A."/>
        </authorList>
    </citation>
    <scope>NUCLEOTIDE SEQUENCE [LARGE SCALE GENOMIC DNA]</scope>
    <source>
        <strain evidence="14">Cinara tujafilina</strain>
    </source>
</reference>
<dbReference type="InterPro" id="IPR009008">
    <property type="entry name" value="Val/Leu/Ile-tRNA-synth_edit"/>
</dbReference>
<dbReference type="SUPFAM" id="SSF52374">
    <property type="entry name" value="Nucleotidylyl transferase"/>
    <property type="match status" value="1"/>
</dbReference>
<dbReference type="InterPro" id="IPR013155">
    <property type="entry name" value="M/V/L/I-tRNA-synth_anticd-bd"/>
</dbReference>
<feature type="binding site" evidence="10">
    <location>
        <position position="620"/>
    </location>
    <ligand>
        <name>ATP</name>
        <dbReference type="ChEBI" id="CHEBI:30616"/>
    </ligand>
</feature>
<dbReference type="InterPro" id="IPR009080">
    <property type="entry name" value="tRNAsynth_Ia_anticodon-bd"/>
</dbReference>
<evidence type="ECO:0000256" key="7">
    <source>
        <dbReference type="ARBA" id="ARBA00023146"/>
    </source>
</evidence>
<dbReference type="Gene3D" id="1.10.730.20">
    <property type="match status" value="1"/>
</dbReference>
<dbReference type="GO" id="GO:0008270">
    <property type="term" value="F:zinc ion binding"/>
    <property type="evidence" value="ECO:0007669"/>
    <property type="project" value="UniProtKB-UniRule"/>
</dbReference>
<feature type="binding site" evidence="10">
    <location>
        <position position="916"/>
    </location>
    <ligand>
        <name>Zn(2+)</name>
        <dbReference type="ChEBI" id="CHEBI:29105"/>
    </ligand>
</feature>
<dbReference type="InterPro" id="IPR002301">
    <property type="entry name" value="Ile-tRNA-ligase"/>
</dbReference>
<dbReference type="InterPro" id="IPR023585">
    <property type="entry name" value="Ile-tRNA-ligase_type1"/>
</dbReference>
<dbReference type="HAMAP" id="MF_02002">
    <property type="entry name" value="Ile_tRNA_synth_type1"/>
    <property type="match status" value="1"/>
</dbReference>
<dbReference type="GO" id="GO:0005829">
    <property type="term" value="C:cytosol"/>
    <property type="evidence" value="ECO:0007669"/>
    <property type="project" value="TreeGrafter"/>
</dbReference>
<keyword evidence="2 10" id="KW-0963">Cytoplasm</keyword>
<feature type="binding site" evidence="10">
    <location>
        <position position="939"/>
    </location>
    <ligand>
        <name>Zn(2+)</name>
        <dbReference type="ChEBI" id="CHEBI:29105"/>
    </ligand>
</feature>
<dbReference type="GO" id="GO:0006428">
    <property type="term" value="P:isoleucyl-tRNA aminoacylation"/>
    <property type="evidence" value="ECO:0007669"/>
    <property type="project" value="UniProtKB-UniRule"/>
</dbReference>
<sequence length="953" mass="113430">MNNGYVMNTNKNFLNLPKTNFSMKANLIKKEPKILKKLEKIHLYKIINTLSKERKKYFFLHDGPPYANGEIHIGHAVNKILKDIILKFKRMSGFYAPFIPCWDCHGLPIEQKIEKKLNILKKITKNDFHKLCFKYTKKQIKKQKKDFIRLGILADWNNASCTMDYVNEANTIKTLADIFKKGYIFKDFKPIYWCLKCQSALAEAEIDYFPKKSLSVYITYTLLDTKKFFKKIYPYKNEETLNDINNISVIIFTTTPWTLPSSQAIAVNINFYYQLIKVQKKHYICSVKLTESVMKKMNTKKWKIISIFSGKILKDLITLHPFFNVEIPIIISKYVTEILGTGIVHMSPDHGLEDFIECKKNNINPINIINSKGYYKLISFPKLNKKYIFNKENIVLKLLKKNNALLYTEDIIHSYPHCWRHKKPVIFRATPQWFIKTSNSSWLKELSEKIENTSWIPQWNKEKMKNMLKNRPDWCISRQRTWGVPIPFFIHKKTGKPHSDTFNILQKIIKKIKIHGSTIWWKLNKRDFLKKEDIHLYKKVTDTLDVWFESGSNHRLNIYKYNVLNKTNNIADLYLEGSDQHRGWFMSSLIISMITKKQIPYQTVITHGFVVDKNGKKMSKSLNNTIKPQDIIKIWGADILRLWVAYTNYSTEISISNTVLKQISDHYRRIRNTIRFLLSNIFDFDSSKHLISYKKMLFIDRWILQKTYQTQLLIIQEYQEYNFHDVVQKIIYFCSINLGSRYLDIIKDRQYTMNKKSQARRSSQTTIYYILQSLVRWISPILSFTSEEIWTQLHGNKEKFIFISQWFKKIKYIPPCKKFNNFFWKKIFLLRNEINKILEKKIKKEKIKNSLETEVILYTNNKILNILSPICLELKFIFSVSQVKLSHYKFAPMNLKRNSLFNNVQFLIKKINGIKCQRCWNYSKYLQEFKKNIHICARCVNNIEGKEESRLFV</sequence>
<keyword evidence="10" id="KW-0862">Zinc</keyword>
<comment type="catalytic activity">
    <reaction evidence="9 10">
        <text>tRNA(Ile) + L-isoleucine + ATP = L-isoleucyl-tRNA(Ile) + AMP + diphosphate</text>
        <dbReference type="Rhea" id="RHEA:11060"/>
        <dbReference type="Rhea" id="RHEA-COMP:9666"/>
        <dbReference type="Rhea" id="RHEA-COMP:9695"/>
        <dbReference type="ChEBI" id="CHEBI:30616"/>
        <dbReference type="ChEBI" id="CHEBI:33019"/>
        <dbReference type="ChEBI" id="CHEBI:58045"/>
        <dbReference type="ChEBI" id="CHEBI:78442"/>
        <dbReference type="ChEBI" id="CHEBI:78528"/>
        <dbReference type="ChEBI" id="CHEBI:456215"/>
        <dbReference type="EC" id="6.1.1.5"/>
    </reaction>
</comment>